<dbReference type="SUPFAM" id="SSF82171">
    <property type="entry name" value="DPP6 N-terminal domain-like"/>
    <property type="match status" value="1"/>
</dbReference>
<dbReference type="InterPro" id="IPR052778">
    <property type="entry name" value="Centrosome-WD_assoc"/>
</dbReference>
<dbReference type="PANTHER" id="PTHR16220:SF0">
    <property type="entry name" value="WD REPEAT-CONTAINING PROTEIN WRAP73"/>
    <property type="match status" value="1"/>
</dbReference>
<gene>
    <name evidence="1" type="ORF">V1478_007252</name>
</gene>
<sequence>MSLKIEEKILRVNNQLCYFSTNGKYLAIAFQVNLILKNVKTWNTIRSFIFSDIIEYIEWAPNNEYILCANITKAIVQVYSLNYPQWKYKLIEGSAGLASITWSSNNKHLLTLSELNIQVSVWSLEDNSVLHISNLKSSVFNKLMFSPNGDRLAVIITDNGHETVDIYKTFNWKISRFHPIYQFYHLEIQLQNIENHVTMHNTKLYENEDYLVSNYMQLDYTDNKYLPFVECSGEVDLHAVANNNPSYLAAMENISYPCPYNFCNSGQSVSCINSSSVNGL</sequence>
<dbReference type="EMBL" id="JAUDFV010000133">
    <property type="protein sequence ID" value="KAL2726974.1"/>
    <property type="molecule type" value="Genomic_DNA"/>
</dbReference>
<protein>
    <submittedName>
        <fullName evidence="1">WD repeat-containing protein WRAP73-like isoform X3</fullName>
    </submittedName>
</protein>
<dbReference type="InterPro" id="IPR015943">
    <property type="entry name" value="WD40/YVTN_repeat-like_dom_sf"/>
</dbReference>
<dbReference type="Proteomes" id="UP001607302">
    <property type="component" value="Unassembled WGS sequence"/>
</dbReference>
<comment type="caution">
    <text evidence="1">The sequence shown here is derived from an EMBL/GenBank/DDBJ whole genome shotgun (WGS) entry which is preliminary data.</text>
</comment>
<accession>A0ABD2B2L7</accession>
<evidence type="ECO:0000313" key="1">
    <source>
        <dbReference type="EMBL" id="KAL2726974.1"/>
    </source>
</evidence>
<evidence type="ECO:0000313" key="2">
    <source>
        <dbReference type="Proteomes" id="UP001607302"/>
    </source>
</evidence>
<reference evidence="1 2" key="1">
    <citation type="journal article" date="2024" name="Ann. Entomol. Soc. Am.">
        <title>Genomic analyses of the southern and eastern yellowjacket wasps (Hymenoptera: Vespidae) reveal evolutionary signatures of social life.</title>
        <authorList>
            <person name="Catto M.A."/>
            <person name="Caine P.B."/>
            <person name="Orr S.E."/>
            <person name="Hunt B.G."/>
            <person name="Goodisman M.A.D."/>
        </authorList>
    </citation>
    <scope>NUCLEOTIDE SEQUENCE [LARGE SCALE GENOMIC DNA]</scope>
    <source>
        <strain evidence="1">233</strain>
        <tissue evidence="1">Head and thorax</tissue>
    </source>
</reference>
<keyword evidence="2" id="KW-1185">Reference proteome</keyword>
<name>A0ABD2B2L7_VESSQ</name>
<organism evidence="1 2">
    <name type="scientific">Vespula squamosa</name>
    <name type="common">Southern yellow jacket</name>
    <name type="synonym">Wasp</name>
    <dbReference type="NCBI Taxonomy" id="30214"/>
    <lineage>
        <taxon>Eukaryota</taxon>
        <taxon>Metazoa</taxon>
        <taxon>Ecdysozoa</taxon>
        <taxon>Arthropoda</taxon>
        <taxon>Hexapoda</taxon>
        <taxon>Insecta</taxon>
        <taxon>Pterygota</taxon>
        <taxon>Neoptera</taxon>
        <taxon>Endopterygota</taxon>
        <taxon>Hymenoptera</taxon>
        <taxon>Apocrita</taxon>
        <taxon>Aculeata</taxon>
        <taxon>Vespoidea</taxon>
        <taxon>Vespidae</taxon>
        <taxon>Vespinae</taxon>
        <taxon>Vespula</taxon>
    </lineage>
</organism>
<dbReference type="Gene3D" id="2.130.10.10">
    <property type="entry name" value="YVTN repeat-like/Quinoprotein amine dehydrogenase"/>
    <property type="match status" value="1"/>
</dbReference>
<proteinExistence type="predicted"/>
<dbReference type="AlphaFoldDB" id="A0ABD2B2L7"/>
<dbReference type="PANTHER" id="PTHR16220">
    <property type="entry name" value="WD REPEAT PROTEIN 8-RELATED"/>
    <property type="match status" value="1"/>
</dbReference>